<dbReference type="Pfam" id="PF11710">
    <property type="entry name" value="Git3"/>
    <property type="match status" value="1"/>
</dbReference>
<keyword evidence="10" id="KW-1185">Reference proteome</keyword>
<reference evidence="9 10" key="1">
    <citation type="journal article" date="2020" name="Phytopathology">
        <title>Genome Sequence Resources of Colletotrichum truncatum, C. plurivorum, C. musicola, and C. sojae: Four Species Pathogenic to Soybean (Glycine max).</title>
        <authorList>
            <person name="Rogerio F."/>
            <person name="Boufleur T.R."/>
            <person name="Ciampi-Guillardi M."/>
            <person name="Sukno S.A."/>
            <person name="Thon M.R."/>
            <person name="Massola Junior N.S."/>
            <person name="Baroncelli R."/>
        </authorList>
    </citation>
    <scope>NUCLEOTIDE SEQUENCE [LARGE SCALE GENOMIC DNA]</scope>
    <source>
        <strain evidence="9 10">LFN0009</strain>
    </source>
</reference>
<dbReference type="Pfam" id="PF11970">
    <property type="entry name" value="GPR_Gpa2_C"/>
    <property type="match status" value="1"/>
</dbReference>
<dbReference type="PANTHER" id="PTHR23112:SF0">
    <property type="entry name" value="TRANSMEMBRANE PROTEIN 116"/>
    <property type="match status" value="1"/>
</dbReference>
<dbReference type="InterPro" id="IPR017452">
    <property type="entry name" value="GPCR_Rhodpsn_7TM"/>
</dbReference>
<feature type="transmembrane region" description="Helical" evidence="6">
    <location>
        <begin position="63"/>
        <end position="80"/>
    </location>
</feature>
<evidence type="ECO:0000259" key="8">
    <source>
        <dbReference type="PROSITE" id="PS50262"/>
    </source>
</evidence>
<evidence type="ECO:0000259" key="7">
    <source>
        <dbReference type="PROSITE" id="PS50261"/>
    </source>
</evidence>
<dbReference type="InterPro" id="IPR022343">
    <property type="entry name" value="GCR1-cAMP_receptor"/>
</dbReference>
<feature type="transmembrane region" description="Helical" evidence="6">
    <location>
        <begin position="187"/>
        <end position="208"/>
    </location>
</feature>
<dbReference type="PROSITE" id="PS50262">
    <property type="entry name" value="G_PROTEIN_RECEP_F1_2"/>
    <property type="match status" value="1"/>
</dbReference>
<dbReference type="EMBL" id="WIGN01000038">
    <property type="protein sequence ID" value="KAF6815072.1"/>
    <property type="molecule type" value="Genomic_DNA"/>
</dbReference>
<keyword evidence="9" id="KW-0675">Receptor</keyword>
<evidence type="ECO:0000256" key="4">
    <source>
        <dbReference type="ARBA" id="ARBA00023136"/>
    </source>
</evidence>
<feature type="domain" description="G-protein coupled receptors family 2 profile 2" evidence="7">
    <location>
        <begin position="28"/>
        <end position="317"/>
    </location>
</feature>
<dbReference type="GO" id="GO:0004930">
    <property type="term" value="F:G protein-coupled receptor activity"/>
    <property type="evidence" value="ECO:0007669"/>
    <property type="project" value="TreeGrafter"/>
</dbReference>
<dbReference type="Gene3D" id="1.20.1070.10">
    <property type="entry name" value="Rhodopsin 7-helix transmembrane proteins"/>
    <property type="match status" value="1"/>
</dbReference>
<protein>
    <submittedName>
        <fullName evidence="9">G-protein coupled receptor 1</fullName>
    </submittedName>
</protein>
<dbReference type="GO" id="GO:0007166">
    <property type="term" value="P:cell surface receptor signaling pathway"/>
    <property type="evidence" value="ECO:0007669"/>
    <property type="project" value="InterPro"/>
</dbReference>
<dbReference type="InterPro" id="IPR017981">
    <property type="entry name" value="GPCR_2-like_7TM"/>
</dbReference>
<dbReference type="SUPFAM" id="SSF81321">
    <property type="entry name" value="Family A G protein-coupled receptor-like"/>
    <property type="match status" value="1"/>
</dbReference>
<feature type="compositionally biased region" description="Basic and acidic residues" evidence="5">
    <location>
        <begin position="374"/>
        <end position="398"/>
    </location>
</feature>
<feature type="transmembrane region" description="Helical" evidence="6">
    <location>
        <begin position="144"/>
        <end position="167"/>
    </location>
</feature>
<evidence type="ECO:0000256" key="3">
    <source>
        <dbReference type="ARBA" id="ARBA00022989"/>
    </source>
</evidence>
<evidence type="ECO:0000313" key="10">
    <source>
        <dbReference type="Proteomes" id="UP000652219"/>
    </source>
</evidence>
<comment type="caution">
    <text evidence="9">The sequence shown here is derived from an EMBL/GenBank/DDBJ whole genome shotgun (WGS) entry which is preliminary data.</text>
</comment>
<dbReference type="InterPro" id="IPR023041">
    <property type="entry name" value="Glucose_rcpt_Git3-like_N"/>
</dbReference>
<dbReference type="PANTHER" id="PTHR23112">
    <property type="entry name" value="G PROTEIN-COUPLED RECEPTOR 157-RELATED"/>
    <property type="match status" value="1"/>
</dbReference>
<evidence type="ECO:0000256" key="1">
    <source>
        <dbReference type="ARBA" id="ARBA00004141"/>
    </source>
</evidence>
<evidence type="ECO:0000313" key="9">
    <source>
        <dbReference type="EMBL" id="KAF6815072.1"/>
    </source>
</evidence>
<feature type="transmembrane region" description="Helical" evidence="6">
    <location>
        <begin position="116"/>
        <end position="132"/>
    </location>
</feature>
<accession>A0A8H6MZT3</accession>
<proteinExistence type="predicted"/>
<dbReference type="Proteomes" id="UP000652219">
    <property type="component" value="Unassembled WGS sequence"/>
</dbReference>
<feature type="domain" description="G-protein coupled receptors family 1 profile" evidence="8">
    <location>
        <begin position="42"/>
        <end position="313"/>
    </location>
</feature>
<keyword evidence="3 6" id="KW-1133">Transmembrane helix</keyword>
<feature type="transmembrane region" description="Helical" evidence="6">
    <location>
        <begin position="30"/>
        <end position="51"/>
    </location>
</feature>
<sequence>MFGSVVYPQRKEEEALAAPKDPAHVRLQSIVILIVAVMSVLGAGWIMLSYAVFPNLRSFRHRLILGLAISDFLMALNFISSTSLNIAHRYINAPYNARFCNFNGFMAQVFVIQTDYWVLTIAVCTYFILAGHKRPSTWVQNHECIILLIPWFFSSLWAFIGLGVVGYRDIGAWCWFKSDLVRLLVNFIPRWIIIVTMFVLYAYLYVVLYRAHDRLRSVTATPDGPSSITATPNVSQVSSLRDDTGGRSMVSLRRLKRIARLMLLYPLAYAVIWSLPTAIRIYQATEKESAAFALQTVDKASVVIQGFVDAVIYGINETSLSSWRALLSRRTYPLAEEWGRREAFSPSPGNERAGASWSNEIGRLEPAVSSSSESRSREGDRPPRTIELRELGNDATRM</sequence>
<evidence type="ECO:0000256" key="6">
    <source>
        <dbReference type="SAM" id="Phobius"/>
    </source>
</evidence>
<evidence type="ECO:0000256" key="5">
    <source>
        <dbReference type="SAM" id="MobiDB-lite"/>
    </source>
</evidence>
<feature type="transmembrane region" description="Helical" evidence="6">
    <location>
        <begin position="258"/>
        <end position="275"/>
    </location>
</feature>
<comment type="subcellular location">
    <subcellularLocation>
        <location evidence="1">Membrane</location>
        <topology evidence="1">Multi-pass membrane protein</topology>
    </subcellularLocation>
</comment>
<evidence type="ECO:0000256" key="2">
    <source>
        <dbReference type="ARBA" id="ARBA00022692"/>
    </source>
</evidence>
<dbReference type="GO" id="GO:0007189">
    <property type="term" value="P:adenylate cyclase-activating G protein-coupled receptor signaling pathway"/>
    <property type="evidence" value="ECO:0007669"/>
    <property type="project" value="TreeGrafter"/>
</dbReference>
<dbReference type="GO" id="GO:0005886">
    <property type="term" value="C:plasma membrane"/>
    <property type="evidence" value="ECO:0007669"/>
    <property type="project" value="TreeGrafter"/>
</dbReference>
<dbReference type="PRINTS" id="PR02001">
    <property type="entry name" value="GCR1CAMPR"/>
</dbReference>
<gene>
    <name evidence="9" type="ORF">CSOJ01_03709</name>
</gene>
<keyword evidence="4 6" id="KW-0472">Membrane</keyword>
<keyword evidence="2 6" id="KW-0812">Transmembrane</keyword>
<dbReference type="InterPro" id="IPR022596">
    <property type="entry name" value="GPR1/2/3_C"/>
</dbReference>
<name>A0A8H6MZT3_9PEZI</name>
<organism evidence="9 10">
    <name type="scientific">Colletotrichum sojae</name>
    <dbReference type="NCBI Taxonomy" id="2175907"/>
    <lineage>
        <taxon>Eukaryota</taxon>
        <taxon>Fungi</taxon>
        <taxon>Dikarya</taxon>
        <taxon>Ascomycota</taxon>
        <taxon>Pezizomycotina</taxon>
        <taxon>Sordariomycetes</taxon>
        <taxon>Hypocreomycetidae</taxon>
        <taxon>Glomerellales</taxon>
        <taxon>Glomerellaceae</taxon>
        <taxon>Colletotrichum</taxon>
        <taxon>Colletotrichum orchidearum species complex</taxon>
    </lineage>
</organism>
<dbReference type="PROSITE" id="PS50261">
    <property type="entry name" value="G_PROTEIN_RECEP_F2_4"/>
    <property type="match status" value="1"/>
</dbReference>
<dbReference type="AlphaFoldDB" id="A0A8H6MZT3"/>
<feature type="region of interest" description="Disordered" evidence="5">
    <location>
        <begin position="343"/>
        <end position="398"/>
    </location>
</feature>